<keyword evidence="1" id="KW-0472">Membrane</keyword>
<proteinExistence type="predicted"/>
<feature type="transmembrane region" description="Helical" evidence="1">
    <location>
        <begin position="73"/>
        <end position="92"/>
    </location>
</feature>
<protein>
    <submittedName>
        <fullName evidence="2">Integral membrane protein</fullName>
    </submittedName>
</protein>
<dbReference type="Proteomes" id="UP000050164">
    <property type="component" value="Unassembled WGS sequence"/>
</dbReference>
<dbReference type="AlphaFoldDB" id="A0A655AN77"/>
<organism evidence="2 3">
    <name type="scientific">Mycobacterium tuberculosis</name>
    <dbReference type="NCBI Taxonomy" id="1773"/>
    <lineage>
        <taxon>Bacteria</taxon>
        <taxon>Bacillati</taxon>
        <taxon>Actinomycetota</taxon>
        <taxon>Actinomycetes</taxon>
        <taxon>Mycobacteriales</taxon>
        <taxon>Mycobacteriaceae</taxon>
        <taxon>Mycobacterium</taxon>
        <taxon>Mycobacterium tuberculosis complex</taxon>
    </lineage>
</organism>
<evidence type="ECO:0000313" key="2">
    <source>
        <dbReference type="EMBL" id="CKT53659.1"/>
    </source>
</evidence>
<keyword evidence="1" id="KW-1133">Transmembrane helix</keyword>
<keyword evidence="1" id="KW-0812">Transmembrane</keyword>
<accession>A0A655AN77</accession>
<dbReference type="EMBL" id="CNFT01001701">
    <property type="protein sequence ID" value="CKT53659.1"/>
    <property type="molecule type" value="Genomic_DNA"/>
</dbReference>
<sequence length="141" mass="15465">MVAVSFAVAGFSWFDGYTLVQQRYWQGIAKDRPFGYWSWANLACVVCAIGLGSVAGLSRVFDRAAISRRSGCHLLLLAVLAAIALADLSMLSKAETERIWLPFTIWLTAAPALLPPRSHRLWLAVNAAGALLLNSIIFTNW</sequence>
<evidence type="ECO:0000313" key="3">
    <source>
        <dbReference type="Proteomes" id="UP000050164"/>
    </source>
</evidence>
<name>A0A655AN77_MYCTX</name>
<feature type="transmembrane region" description="Helical" evidence="1">
    <location>
        <begin position="38"/>
        <end position="61"/>
    </location>
</feature>
<gene>
    <name evidence="2" type="ORF">ERS027659_04546</name>
</gene>
<feature type="transmembrane region" description="Helical" evidence="1">
    <location>
        <begin position="121"/>
        <end position="139"/>
    </location>
</feature>
<reference evidence="2 3" key="1">
    <citation type="submission" date="2015-03" db="EMBL/GenBank/DDBJ databases">
        <authorList>
            <consortium name="Pathogen Informatics"/>
        </authorList>
    </citation>
    <scope>NUCLEOTIDE SEQUENCE [LARGE SCALE GENOMIC DNA]</scope>
    <source>
        <strain evidence="2 3">Bir 185</strain>
    </source>
</reference>
<evidence type="ECO:0000256" key="1">
    <source>
        <dbReference type="SAM" id="Phobius"/>
    </source>
</evidence>